<name>F0EX52_9NEIS</name>
<evidence type="ECO:0000313" key="10">
    <source>
        <dbReference type="EMBL" id="EGC18283.1"/>
    </source>
</evidence>
<dbReference type="PANTHER" id="PTHR34108:SF1">
    <property type="entry name" value="SEPTUM SITE-DETERMINING PROTEIN MINC"/>
    <property type="match status" value="1"/>
</dbReference>
<feature type="domain" description="Septum formation inhibitor MinC N-terminal" evidence="9">
    <location>
        <begin position="5"/>
        <end position="73"/>
    </location>
</feature>
<dbReference type="InterPro" id="IPR013033">
    <property type="entry name" value="MinC"/>
</dbReference>
<keyword evidence="2 6" id="KW-0132">Cell division</keyword>
<dbReference type="SUPFAM" id="SSF63848">
    <property type="entry name" value="Cell-division inhibitor MinC, C-terminal domain"/>
    <property type="match status" value="1"/>
</dbReference>
<keyword evidence="4 6" id="KW-0131">Cell cycle</keyword>
<proteinExistence type="inferred from homology"/>
<comment type="caution">
    <text evidence="10">The sequence shown here is derived from an EMBL/GenBank/DDBJ whole genome shotgun (WGS) entry which is preliminary data.</text>
</comment>
<feature type="domain" description="Septum formation inhibitor MinC C-terminal" evidence="8">
    <location>
        <begin position="177"/>
        <end position="275"/>
    </location>
</feature>
<accession>F0EX52</accession>
<keyword evidence="11" id="KW-1185">Reference proteome</keyword>
<dbReference type="STRING" id="888741.HMPREF9098_0432"/>
<evidence type="ECO:0000256" key="2">
    <source>
        <dbReference type="ARBA" id="ARBA00022618"/>
    </source>
</evidence>
<comment type="subunit">
    <text evidence="6">Interacts with MinD and FtsZ.</text>
</comment>
<evidence type="ECO:0000256" key="7">
    <source>
        <dbReference type="SAM" id="MobiDB-lite"/>
    </source>
</evidence>
<evidence type="ECO:0000259" key="8">
    <source>
        <dbReference type="Pfam" id="PF03775"/>
    </source>
</evidence>
<protein>
    <recommendedName>
        <fullName evidence="6">Probable septum site-determining protein MinC</fullName>
    </recommendedName>
</protein>
<sequence>MKAAFEVKSTRLEMLSLRLRTADLAQLSQFLRKKKDKYQVLGALPFVLDLDDLTDADADLSAIVSLLARQGIAVIAARGAEQRWADKVHAAGLFYLSHEHKKAAETEIDEHEKAACTELPAEHAEDSVKVKEAAADTTDNVAETKAESAAENNGQAAEEEKQPASVADDHAPRPTLVINSPVRTGQQVYAKNADLIVMGMVSEGAEVIADGNIHVYAPLRGRALAGESGDKTARIFVQSMQAELVSVAGIYRVFEQNLPPHLHKHAVKIELQEDERLAISAINAQ</sequence>
<keyword evidence="3 6" id="KW-0717">Septation</keyword>
<dbReference type="AlphaFoldDB" id="F0EX52"/>
<reference evidence="10 11" key="1">
    <citation type="submission" date="2011-01" db="EMBL/GenBank/DDBJ databases">
        <authorList>
            <person name="Muzny D."/>
            <person name="Qin X."/>
            <person name="Deng J."/>
            <person name="Jiang H."/>
            <person name="Liu Y."/>
            <person name="Qu J."/>
            <person name="Song X.-Z."/>
            <person name="Zhang L."/>
            <person name="Thornton R."/>
            <person name="Coyle M."/>
            <person name="Francisco L."/>
            <person name="Jackson L."/>
            <person name="Javaid M."/>
            <person name="Korchina V."/>
            <person name="Kovar C."/>
            <person name="Mata R."/>
            <person name="Mathew T."/>
            <person name="Ngo R."/>
            <person name="Nguyen L."/>
            <person name="Nguyen N."/>
            <person name="Okwuonu G."/>
            <person name="Ongeri F."/>
            <person name="Pham C."/>
            <person name="Simmons D."/>
            <person name="Wilczek-Boney K."/>
            <person name="Hale W."/>
            <person name="Jakkamsetti A."/>
            <person name="Pham P."/>
            <person name="Ruth R."/>
            <person name="San Lucas F."/>
            <person name="Warren J."/>
            <person name="Zhang J."/>
            <person name="Zhao Z."/>
            <person name="Zhou C."/>
            <person name="Zhu D."/>
            <person name="Lee S."/>
            <person name="Bess C."/>
            <person name="Blankenburg K."/>
            <person name="Forbes L."/>
            <person name="Fu Q."/>
            <person name="Gubbala S."/>
            <person name="Hirani K."/>
            <person name="Jayaseelan J.C."/>
            <person name="Lara F."/>
            <person name="Munidasa M."/>
            <person name="Palculict T."/>
            <person name="Patil S."/>
            <person name="Pu L.-L."/>
            <person name="Saada N."/>
            <person name="Tang L."/>
            <person name="Weissenberger G."/>
            <person name="Zhu Y."/>
            <person name="Hemphill L."/>
            <person name="Shang Y."/>
            <person name="Youmans B."/>
            <person name="Ayvaz T."/>
            <person name="Ross M."/>
            <person name="Santibanez J."/>
            <person name="Aqrawi P."/>
            <person name="Gross S."/>
            <person name="Joshi V."/>
            <person name="Fowler G."/>
            <person name="Nazareth L."/>
            <person name="Reid J."/>
            <person name="Worley K."/>
            <person name="Petrosino J."/>
            <person name="Highlander S."/>
            <person name="Gibbs R."/>
        </authorList>
    </citation>
    <scope>NUCLEOTIDE SEQUENCE [LARGE SCALE GENOMIC DNA]</scope>
    <source>
        <strain evidence="10 11">ATCC 33394</strain>
    </source>
</reference>
<dbReference type="NCBIfam" id="TIGR01222">
    <property type="entry name" value="minC"/>
    <property type="match status" value="1"/>
</dbReference>
<dbReference type="Proteomes" id="UP000004088">
    <property type="component" value="Unassembled WGS sequence"/>
</dbReference>
<dbReference type="Gene3D" id="3.30.70.260">
    <property type="match status" value="1"/>
</dbReference>
<dbReference type="GO" id="GO:0000902">
    <property type="term" value="P:cell morphogenesis"/>
    <property type="evidence" value="ECO:0007669"/>
    <property type="project" value="InterPro"/>
</dbReference>
<feature type="compositionally biased region" description="Basic and acidic residues" evidence="7">
    <location>
        <begin position="119"/>
        <end position="134"/>
    </location>
</feature>
<dbReference type="InterPro" id="IPR007874">
    <property type="entry name" value="MinC_N"/>
</dbReference>
<dbReference type="Pfam" id="PF05209">
    <property type="entry name" value="MinC_N"/>
    <property type="match status" value="1"/>
</dbReference>
<feature type="region of interest" description="Disordered" evidence="7">
    <location>
        <begin position="119"/>
        <end position="179"/>
    </location>
</feature>
<comment type="similarity">
    <text evidence="1 6">Belongs to the MinC family.</text>
</comment>
<evidence type="ECO:0000313" key="11">
    <source>
        <dbReference type="Proteomes" id="UP000004088"/>
    </source>
</evidence>
<dbReference type="Pfam" id="PF03775">
    <property type="entry name" value="MinC_C"/>
    <property type="match status" value="1"/>
</dbReference>
<dbReference type="GO" id="GO:0051302">
    <property type="term" value="P:regulation of cell division"/>
    <property type="evidence" value="ECO:0007669"/>
    <property type="project" value="InterPro"/>
</dbReference>
<comment type="function">
    <text evidence="5 6">Cell division inhibitor that blocks the formation of polar Z ring septums. Rapidly oscillates between the poles of the cell to destabilize FtsZ filaments that have formed before they mature into polar Z rings. Prevents FtsZ polymerization.</text>
</comment>
<dbReference type="HOGENOM" id="CLU_067812_0_0_4"/>
<organism evidence="10 11">
    <name type="scientific">Kingella denitrificans ATCC 33394</name>
    <dbReference type="NCBI Taxonomy" id="888741"/>
    <lineage>
        <taxon>Bacteria</taxon>
        <taxon>Pseudomonadati</taxon>
        <taxon>Pseudomonadota</taxon>
        <taxon>Betaproteobacteria</taxon>
        <taxon>Neisseriales</taxon>
        <taxon>Neisseriaceae</taxon>
        <taxon>Kingella</taxon>
    </lineage>
</organism>
<dbReference type="InterPro" id="IPR005526">
    <property type="entry name" value="Septum_form_inhib_MinC_C"/>
</dbReference>
<evidence type="ECO:0000256" key="5">
    <source>
        <dbReference type="ARBA" id="ARBA00025606"/>
    </source>
</evidence>
<dbReference type="Gene3D" id="2.160.20.70">
    <property type="match status" value="1"/>
</dbReference>
<gene>
    <name evidence="6 10" type="primary">minC</name>
    <name evidence="10" type="ORF">HMPREF9098_0432</name>
</gene>
<dbReference type="InterPro" id="IPR016098">
    <property type="entry name" value="CAP/MinC_C"/>
</dbReference>
<dbReference type="GO" id="GO:1901891">
    <property type="term" value="P:regulation of cell septum assembly"/>
    <property type="evidence" value="ECO:0007669"/>
    <property type="project" value="InterPro"/>
</dbReference>
<dbReference type="InterPro" id="IPR036145">
    <property type="entry name" value="MinC_C_sf"/>
</dbReference>
<evidence type="ECO:0000256" key="6">
    <source>
        <dbReference type="HAMAP-Rule" id="MF_00267"/>
    </source>
</evidence>
<dbReference type="GO" id="GO:0000917">
    <property type="term" value="P:division septum assembly"/>
    <property type="evidence" value="ECO:0007669"/>
    <property type="project" value="UniProtKB-KW"/>
</dbReference>
<evidence type="ECO:0000256" key="1">
    <source>
        <dbReference type="ARBA" id="ARBA00006291"/>
    </source>
</evidence>
<evidence type="ECO:0000259" key="9">
    <source>
        <dbReference type="Pfam" id="PF05209"/>
    </source>
</evidence>
<dbReference type="PANTHER" id="PTHR34108">
    <property type="entry name" value="SEPTUM SITE-DETERMINING PROTEIN MINC"/>
    <property type="match status" value="1"/>
</dbReference>
<dbReference type="HAMAP" id="MF_00267">
    <property type="entry name" value="MinC"/>
    <property type="match status" value="1"/>
</dbReference>
<dbReference type="RefSeq" id="WP_003781457.1">
    <property type="nucleotide sequence ID" value="NZ_GL870929.1"/>
</dbReference>
<dbReference type="EMBL" id="AEWV01000006">
    <property type="protein sequence ID" value="EGC18283.1"/>
    <property type="molecule type" value="Genomic_DNA"/>
</dbReference>
<evidence type="ECO:0000256" key="4">
    <source>
        <dbReference type="ARBA" id="ARBA00023306"/>
    </source>
</evidence>
<feature type="compositionally biased region" description="Basic and acidic residues" evidence="7">
    <location>
        <begin position="158"/>
        <end position="172"/>
    </location>
</feature>
<evidence type="ECO:0000256" key="3">
    <source>
        <dbReference type="ARBA" id="ARBA00023210"/>
    </source>
</evidence>